<accession>A0A1M6BKD3</accession>
<evidence type="ECO:0000313" key="2">
    <source>
        <dbReference type="Proteomes" id="UP000184543"/>
    </source>
</evidence>
<sequence length="54" mass="6619">MEAIIFLYGNHEWRLTRTITNDAYICFLSNNFLQEHVLIDPYFIERLKSFKMDF</sequence>
<reference evidence="2" key="1">
    <citation type="submission" date="2016-11" db="EMBL/GenBank/DDBJ databases">
        <authorList>
            <person name="Varghese N."/>
            <person name="Submissions S."/>
        </authorList>
    </citation>
    <scope>NUCLEOTIDE SEQUENCE [LARGE SCALE GENOMIC DNA]</scope>
    <source>
        <strain evidence="2">DSM 19858</strain>
    </source>
</reference>
<keyword evidence="2" id="KW-1185">Reference proteome</keyword>
<organism evidence="1 2">
    <name type="scientific">Pseudozobellia thermophila</name>
    <dbReference type="NCBI Taxonomy" id="192903"/>
    <lineage>
        <taxon>Bacteria</taxon>
        <taxon>Pseudomonadati</taxon>
        <taxon>Bacteroidota</taxon>
        <taxon>Flavobacteriia</taxon>
        <taxon>Flavobacteriales</taxon>
        <taxon>Flavobacteriaceae</taxon>
        <taxon>Pseudozobellia</taxon>
    </lineage>
</organism>
<dbReference type="AlphaFoldDB" id="A0A1M6BKD3"/>
<evidence type="ECO:0000313" key="1">
    <source>
        <dbReference type="EMBL" id="SHI48953.1"/>
    </source>
</evidence>
<protein>
    <submittedName>
        <fullName evidence="1">Uncharacterized protein</fullName>
    </submittedName>
</protein>
<dbReference type="Proteomes" id="UP000184543">
    <property type="component" value="Unassembled WGS sequence"/>
</dbReference>
<proteinExistence type="predicted"/>
<gene>
    <name evidence="1" type="ORF">SAMN04488513_101447</name>
</gene>
<name>A0A1M6BKD3_9FLAO</name>
<dbReference type="EMBL" id="FQYU01000001">
    <property type="protein sequence ID" value="SHI48953.1"/>
    <property type="molecule type" value="Genomic_DNA"/>
</dbReference>